<evidence type="ECO:0000256" key="5">
    <source>
        <dbReference type="ARBA" id="ARBA00022822"/>
    </source>
</evidence>
<dbReference type="InterPro" id="IPR036052">
    <property type="entry name" value="TrpB-like_PALP_sf"/>
</dbReference>
<sequence length="451" mass="49135">MAFSCSFVAIQRPPPVRPLPPPPLPKPPLPLPLPLPLPREKLTSRKEEVTRQFGHFGGTFVPETLVHDLGRLESAFRSIYPEDTFQRELKSILRDYVGRESPLYFAERLTDHYKHSNDGGGGPQIFLKREDLNHTGAHTINNAVAQALLATRLGKRRIVADTGSGQHGLSVAAVCAKLGLQCVVYMDAKDMEKHGDEVLTMHLMGAEVRAVHSNDVLSTDAASEAMCDAVTNLESTYHIVGSAVGPHPYPTMVREFQSVIGRETRRQAMEKWGGKPDVLVACVGRGSNAIGLFHEFLGDADVRLVGVEAAGRGLDSGRHAASLARGEVGVYRGAMSHVLQDNDGQIVRPDSVSDGMVYPCVGPEHSYLKDTGRTEYYSIKDGEAMQAFKRVSRLEGIIPALETCHALAYLEVLCPTLPLGAKVVVNCSGRGDKDLQTAVEYLHSDQLTVTE</sequence>
<dbReference type="InterPro" id="IPR001926">
    <property type="entry name" value="TrpB-like_PALP"/>
</dbReference>
<dbReference type="AlphaFoldDB" id="A0AAX6EN62"/>
<evidence type="ECO:0000256" key="1">
    <source>
        <dbReference type="ARBA" id="ARBA00001933"/>
    </source>
</evidence>
<proteinExistence type="inferred from homology"/>
<keyword evidence="6 10" id="KW-0663">Pyridoxal phosphate</keyword>
<keyword evidence="7 10" id="KW-0057">Aromatic amino acid biosynthesis</keyword>
<dbReference type="PANTHER" id="PTHR48077">
    <property type="entry name" value="TRYPTOPHAN SYNTHASE-RELATED"/>
    <property type="match status" value="1"/>
</dbReference>
<dbReference type="Gene3D" id="3.40.50.1100">
    <property type="match status" value="2"/>
</dbReference>
<dbReference type="PIRSF" id="PIRSF001413">
    <property type="entry name" value="Trp_syn_beta"/>
    <property type="match status" value="1"/>
</dbReference>
<keyword evidence="13" id="KW-1185">Reference proteome</keyword>
<dbReference type="Pfam" id="PF00291">
    <property type="entry name" value="PALP"/>
    <property type="match status" value="1"/>
</dbReference>
<dbReference type="InterPro" id="IPR006654">
    <property type="entry name" value="Trp_synth_beta"/>
</dbReference>
<comment type="catalytic activity">
    <reaction evidence="9 10">
        <text>(1S,2R)-1-C-(indol-3-yl)glycerol 3-phosphate + L-serine = D-glyceraldehyde 3-phosphate + L-tryptophan + H2O</text>
        <dbReference type="Rhea" id="RHEA:10532"/>
        <dbReference type="ChEBI" id="CHEBI:15377"/>
        <dbReference type="ChEBI" id="CHEBI:33384"/>
        <dbReference type="ChEBI" id="CHEBI:57912"/>
        <dbReference type="ChEBI" id="CHEBI:58866"/>
        <dbReference type="ChEBI" id="CHEBI:59776"/>
        <dbReference type="EC" id="4.2.1.20"/>
    </reaction>
</comment>
<protein>
    <recommendedName>
        <fullName evidence="3 10">Tryptophan synthase</fullName>
        <ecNumber evidence="3 10">4.2.1.20</ecNumber>
    </recommendedName>
</protein>
<comment type="caution">
    <text evidence="12">The sequence shown here is derived from an EMBL/GenBank/DDBJ whole genome shotgun (WGS) entry which is preliminary data.</text>
</comment>
<reference evidence="12" key="2">
    <citation type="submission" date="2023-04" db="EMBL/GenBank/DDBJ databases">
        <authorList>
            <person name="Bruccoleri R.E."/>
            <person name="Oakeley E.J."/>
            <person name="Faust A.-M."/>
            <person name="Dessus-Babus S."/>
            <person name="Altorfer M."/>
            <person name="Burckhardt D."/>
            <person name="Oertli M."/>
            <person name="Naumann U."/>
            <person name="Petersen F."/>
            <person name="Wong J."/>
        </authorList>
    </citation>
    <scope>NUCLEOTIDE SEQUENCE</scope>
    <source>
        <strain evidence="12">GSM-AAB239-AS_SAM_17_03QT</strain>
        <tissue evidence="12">Leaf</tissue>
    </source>
</reference>
<dbReference type="EC" id="4.2.1.20" evidence="3 10"/>
<dbReference type="SUPFAM" id="SSF53686">
    <property type="entry name" value="Tryptophan synthase beta subunit-like PLP-dependent enzymes"/>
    <property type="match status" value="1"/>
</dbReference>
<evidence type="ECO:0000256" key="8">
    <source>
        <dbReference type="ARBA" id="ARBA00023239"/>
    </source>
</evidence>
<keyword evidence="8 10" id="KW-0456">Lyase</keyword>
<dbReference type="EMBL" id="JANAVB010035420">
    <property type="protein sequence ID" value="KAJ6805351.1"/>
    <property type="molecule type" value="Genomic_DNA"/>
</dbReference>
<dbReference type="CDD" id="cd06446">
    <property type="entry name" value="Trp-synth_B"/>
    <property type="match status" value="1"/>
</dbReference>
<dbReference type="GO" id="GO:0004834">
    <property type="term" value="F:tryptophan synthase activity"/>
    <property type="evidence" value="ECO:0007669"/>
    <property type="project" value="UniProtKB-EC"/>
</dbReference>
<name>A0AAX6EN62_IRIPA</name>
<evidence type="ECO:0000256" key="9">
    <source>
        <dbReference type="ARBA" id="ARBA00049047"/>
    </source>
</evidence>
<dbReference type="PANTHER" id="PTHR48077:SF4">
    <property type="entry name" value="TRYPTOPHAN SYNTHASE"/>
    <property type="match status" value="1"/>
</dbReference>
<evidence type="ECO:0000256" key="10">
    <source>
        <dbReference type="RuleBase" id="RU003663"/>
    </source>
</evidence>
<feature type="domain" description="Tryptophan synthase beta chain-like PALP" evidence="11">
    <location>
        <begin position="102"/>
        <end position="429"/>
    </location>
</feature>
<evidence type="ECO:0000256" key="2">
    <source>
        <dbReference type="ARBA" id="ARBA00004733"/>
    </source>
</evidence>
<accession>A0AAX6EN62</accession>
<organism evidence="12 13">
    <name type="scientific">Iris pallida</name>
    <name type="common">Sweet iris</name>
    <dbReference type="NCBI Taxonomy" id="29817"/>
    <lineage>
        <taxon>Eukaryota</taxon>
        <taxon>Viridiplantae</taxon>
        <taxon>Streptophyta</taxon>
        <taxon>Embryophyta</taxon>
        <taxon>Tracheophyta</taxon>
        <taxon>Spermatophyta</taxon>
        <taxon>Magnoliopsida</taxon>
        <taxon>Liliopsida</taxon>
        <taxon>Asparagales</taxon>
        <taxon>Iridaceae</taxon>
        <taxon>Iridoideae</taxon>
        <taxon>Irideae</taxon>
        <taxon>Iris</taxon>
    </lineage>
</organism>
<dbReference type="FunFam" id="3.40.50.1100:FF:000004">
    <property type="entry name" value="Tryptophan synthase beta chain"/>
    <property type="match status" value="1"/>
</dbReference>
<evidence type="ECO:0000256" key="7">
    <source>
        <dbReference type="ARBA" id="ARBA00023141"/>
    </source>
</evidence>
<keyword evidence="4 10" id="KW-0028">Amino-acid biosynthesis</keyword>
<dbReference type="InterPro" id="IPR023026">
    <property type="entry name" value="Trp_synth_beta/beta-like"/>
</dbReference>
<comment type="pathway">
    <text evidence="2 10">Amino-acid biosynthesis; L-tryptophan biosynthesis; L-tryptophan from chorismate: step 5/5.</text>
</comment>
<reference evidence="12" key="1">
    <citation type="journal article" date="2023" name="GigaByte">
        <title>Genome assembly of the bearded iris, Iris pallida Lam.</title>
        <authorList>
            <person name="Bruccoleri R.E."/>
            <person name="Oakeley E.J."/>
            <person name="Faust A.M.E."/>
            <person name="Altorfer M."/>
            <person name="Dessus-Babus S."/>
            <person name="Burckhardt D."/>
            <person name="Oertli M."/>
            <person name="Naumann U."/>
            <person name="Petersen F."/>
            <person name="Wong J."/>
        </authorList>
    </citation>
    <scope>NUCLEOTIDE SEQUENCE</scope>
    <source>
        <strain evidence="12">GSM-AAB239-AS_SAM_17_03QT</strain>
    </source>
</reference>
<gene>
    <name evidence="12" type="ORF">M6B38_179445</name>
</gene>
<dbReference type="NCBIfam" id="TIGR00263">
    <property type="entry name" value="trpB"/>
    <property type="match status" value="1"/>
</dbReference>
<dbReference type="Proteomes" id="UP001140949">
    <property type="component" value="Unassembled WGS sequence"/>
</dbReference>
<evidence type="ECO:0000256" key="4">
    <source>
        <dbReference type="ARBA" id="ARBA00022605"/>
    </source>
</evidence>
<dbReference type="HAMAP" id="MF_00133">
    <property type="entry name" value="Trp_synth_beta"/>
    <property type="match status" value="1"/>
</dbReference>
<evidence type="ECO:0000313" key="13">
    <source>
        <dbReference type="Proteomes" id="UP001140949"/>
    </source>
</evidence>
<evidence type="ECO:0000256" key="6">
    <source>
        <dbReference type="ARBA" id="ARBA00022898"/>
    </source>
</evidence>
<comment type="cofactor">
    <cofactor evidence="1 10">
        <name>pyridoxal 5'-phosphate</name>
        <dbReference type="ChEBI" id="CHEBI:597326"/>
    </cofactor>
</comment>
<evidence type="ECO:0000256" key="3">
    <source>
        <dbReference type="ARBA" id="ARBA00012043"/>
    </source>
</evidence>
<dbReference type="GO" id="GO:0005737">
    <property type="term" value="C:cytoplasm"/>
    <property type="evidence" value="ECO:0007669"/>
    <property type="project" value="TreeGrafter"/>
</dbReference>
<keyword evidence="5 10" id="KW-0822">Tryptophan biosynthesis</keyword>
<evidence type="ECO:0000313" key="12">
    <source>
        <dbReference type="EMBL" id="KAJ6805351.1"/>
    </source>
</evidence>
<evidence type="ECO:0000259" key="11">
    <source>
        <dbReference type="Pfam" id="PF00291"/>
    </source>
</evidence>